<evidence type="ECO:0000256" key="1">
    <source>
        <dbReference type="SAM" id="Coils"/>
    </source>
</evidence>
<name>A0AAV5J167_9ROSI</name>
<feature type="region of interest" description="Disordered" evidence="2">
    <location>
        <begin position="1"/>
        <end position="42"/>
    </location>
</feature>
<evidence type="ECO:0000313" key="3">
    <source>
        <dbReference type="EMBL" id="GKV03803.1"/>
    </source>
</evidence>
<organism evidence="3 4">
    <name type="scientific">Rubroshorea leprosula</name>
    <dbReference type="NCBI Taxonomy" id="152421"/>
    <lineage>
        <taxon>Eukaryota</taxon>
        <taxon>Viridiplantae</taxon>
        <taxon>Streptophyta</taxon>
        <taxon>Embryophyta</taxon>
        <taxon>Tracheophyta</taxon>
        <taxon>Spermatophyta</taxon>
        <taxon>Magnoliopsida</taxon>
        <taxon>eudicotyledons</taxon>
        <taxon>Gunneridae</taxon>
        <taxon>Pentapetalae</taxon>
        <taxon>rosids</taxon>
        <taxon>malvids</taxon>
        <taxon>Malvales</taxon>
        <taxon>Dipterocarpaceae</taxon>
        <taxon>Rubroshorea</taxon>
    </lineage>
</organism>
<evidence type="ECO:0000256" key="2">
    <source>
        <dbReference type="SAM" id="MobiDB-lite"/>
    </source>
</evidence>
<reference evidence="3 4" key="1">
    <citation type="journal article" date="2021" name="Commun. Biol.">
        <title>The genome of Shorea leprosula (Dipterocarpaceae) highlights the ecological relevance of drought in aseasonal tropical rainforests.</title>
        <authorList>
            <person name="Ng K.K.S."/>
            <person name="Kobayashi M.J."/>
            <person name="Fawcett J.A."/>
            <person name="Hatakeyama M."/>
            <person name="Paape T."/>
            <person name="Ng C.H."/>
            <person name="Ang C.C."/>
            <person name="Tnah L.H."/>
            <person name="Lee C.T."/>
            <person name="Nishiyama T."/>
            <person name="Sese J."/>
            <person name="O'Brien M.J."/>
            <person name="Copetti D."/>
            <person name="Mohd Noor M.I."/>
            <person name="Ong R.C."/>
            <person name="Putra M."/>
            <person name="Sireger I.Z."/>
            <person name="Indrioko S."/>
            <person name="Kosugi Y."/>
            <person name="Izuno A."/>
            <person name="Isagi Y."/>
            <person name="Lee S.L."/>
            <person name="Shimizu K.K."/>
        </authorList>
    </citation>
    <scope>NUCLEOTIDE SEQUENCE [LARGE SCALE GENOMIC DNA]</scope>
    <source>
        <strain evidence="3">214</strain>
    </source>
</reference>
<keyword evidence="1" id="KW-0175">Coiled coil</keyword>
<keyword evidence="4" id="KW-1185">Reference proteome</keyword>
<sequence>MAIESNVIDDRSKNEDDSEKQSMKNPPPSLRNPEDPNATQIGETKRIFKKLRKIHEKMAAKAAVMGAEASSLRAEMDEMVAAAEQKKEEFKSVKEKRDRRLAKYLLMSVKEQVLWEILFPSSGNY</sequence>
<protein>
    <submittedName>
        <fullName evidence="3">Uncharacterized protein</fullName>
    </submittedName>
</protein>
<accession>A0AAV5J167</accession>
<dbReference type="AlphaFoldDB" id="A0AAV5J167"/>
<comment type="caution">
    <text evidence="3">The sequence shown here is derived from an EMBL/GenBank/DDBJ whole genome shotgun (WGS) entry which is preliminary data.</text>
</comment>
<dbReference type="Proteomes" id="UP001054252">
    <property type="component" value="Unassembled WGS sequence"/>
</dbReference>
<dbReference type="EMBL" id="BPVZ01000020">
    <property type="protein sequence ID" value="GKV03803.1"/>
    <property type="molecule type" value="Genomic_DNA"/>
</dbReference>
<proteinExistence type="predicted"/>
<evidence type="ECO:0000313" key="4">
    <source>
        <dbReference type="Proteomes" id="UP001054252"/>
    </source>
</evidence>
<feature type="coiled-coil region" evidence="1">
    <location>
        <begin position="69"/>
        <end position="96"/>
    </location>
</feature>
<gene>
    <name evidence="3" type="ORF">SLEP1_g16049</name>
</gene>
<feature type="compositionally biased region" description="Basic and acidic residues" evidence="2">
    <location>
        <begin position="8"/>
        <end position="22"/>
    </location>
</feature>